<keyword evidence="2" id="KW-1185">Reference proteome</keyword>
<evidence type="ECO:0000313" key="2">
    <source>
        <dbReference type="Proteomes" id="UP001453229"/>
    </source>
</evidence>
<dbReference type="RefSeq" id="WP_342594517.1">
    <property type="nucleotide sequence ID" value="NZ_CP151919.1"/>
</dbReference>
<protein>
    <submittedName>
        <fullName evidence="1">DUF1833 family protein</fullName>
    </submittedName>
</protein>
<dbReference type="Pfam" id="PF08875">
    <property type="entry name" value="DUF1833"/>
    <property type="match status" value="1"/>
</dbReference>
<dbReference type="InterPro" id="IPR014974">
    <property type="entry name" value="DUF1833"/>
</dbReference>
<organism evidence="1 2">
    <name type="scientific">Salinicola lusitanus</name>
    <dbReference type="NCBI Taxonomy" id="1949085"/>
    <lineage>
        <taxon>Bacteria</taxon>
        <taxon>Pseudomonadati</taxon>
        <taxon>Pseudomonadota</taxon>
        <taxon>Gammaproteobacteria</taxon>
        <taxon>Oceanospirillales</taxon>
        <taxon>Halomonadaceae</taxon>
        <taxon>Salinicola</taxon>
    </lineage>
</organism>
<name>A0ABZ3CQP2_9GAMM</name>
<proteinExistence type="predicted"/>
<evidence type="ECO:0000313" key="1">
    <source>
        <dbReference type="EMBL" id="XAD53457.1"/>
    </source>
</evidence>
<dbReference type="EMBL" id="CP151919">
    <property type="protein sequence ID" value="XAD53457.1"/>
    <property type="molecule type" value="Genomic_DNA"/>
</dbReference>
<reference evidence="1 2" key="1">
    <citation type="submission" date="2024-04" db="EMBL/GenBank/DDBJ databases">
        <title>Salinicola lusitanus LLJ914,a marine bacterium isolated from the Okinawa Trough.</title>
        <authorList>
            <person name="Li J."/>
        </authorList>
    </citation>
    <scope>NUCLEOTIDE SEQUENCE [LARGE SCALE GENOMIC DNA]</scope>
    <source>
        <strain evidence="1 2">LLJ914</strain>
    </source>
</reference>
<dbReference type="Proteomes" id="UP001453229">
    <property type="component" value="Chromosome"/>
</dbReference>
<accession>A0ABZ3CQP2</accession>
<sequence>MSELMETVCASAPAGIVKIATLELAHPAFENDGHIYLCVGFQNITARLETGEWVEFIACGMDVALPSKNATGRQDLGFAIDNVMGRAYRNIRAALERIEPMELIHRTYLSTNLSELYEPPNRATITEGEMSGGTLNINASYFDLINYLFCRDTYDLTRFPGLAYL</sequence>
<gene>
    <name evidence="1" type="ORF">AAGT95_16655</name>
</gene>